<keyword evidence="3" id="KW-1185">Reference proteome</keyword>
<dbReference type="RefSeq" id="WP_218469611.1">
    <property type="nucleotide sequence ID" value="NZ_BAABJN010000011.1"/>
</dbReference>
<dbReference type="Proteomes" id="UP000694257">
    <property type="component" value="Chromosome"/>
</dbReference>
<keyword evidence="1" id="KW-1133">Transmembrane helix</keyword>
<feature type="transmembrane region" description="Helical" evidence="1">
    <location>
        <begin position="185"/>
        <end position="206"/>
    </location>
</feature>
<evidence type="ECO:0000256" key="1">
    <source>
        <dbReference type="SAM" id="Phobius"/>
    </source>
</evidence>
<evidence type="ECO:0000313" key="3">
    <source>
        <dbReference type="Proteomes" id="UP000694257"/>
    </source>
</evidence>
<feature type="transmembrane region" description="Helical" evidence="1">
    <location>
        <begin position="218"/>
        <end position="237"/>
    </location>
</feature>
<name>A0ABX8RGK5_NOCIO</name>
<reference evidence="2 3" key="1">
    <citation type="submission" date="2021-07" db="EMBL/GenBank/DDBJ databases">
        <title>Whole Genome Sequence of Nocardia Iowensis.</title>
        <authorList>
            <person name="Lamm A."/>
            <person name="Collins-Fairclough A.M."/>
            <person name="Bunk B."/>
            <person name="Sproer C."/>
        </authorList>
    </citation>
    <scope>NUCLEOTIDE SEQUENCE [LARGE SCALE GENOMIC DNA]</scope>
    <source>
        <strain evidence="2 3">NRRL 5646</strain>
    </source>
</reference>
<feature type="transmembrane region" description="Helical" evidence="1">
    <location>
        <begin position="302"/>
        <end position="320"/>
    </location>
</feature>
<proteinExistence type="predicted"/>
<feature type="transmembrane region" description="Helical" evidence="1">
    <location>
        <begin position="269"/>
        <end position="290"/>
    </location>
</feature>
<feature type="transmembrane region" description="Helical" evidence="1">
    <location>
        <begin position="153"/>
        <end position="173"/>
    </location>
</feature>
<evidence type="ECO:0000313" key="2">
    <source>
        <dbReference type="EMBL" id="QXN88728.1"/>
    </source>
</evidence>
<feature type="transmembrane region" description="Helical" evidence="1">
    <location>
        <begin position="12"/>
        <end position="32"/>
    </location>
</feature>
<feature type="transmembrane region" description="Helical" evidence="1">
    <location>
        <begin position="114"/>
        <end position="141"/>
    </location>
</feature>
<organism evidence="2 3">
    <name type="scientific">Nocardia iowensis</name>
    <dbReference type="NCBI Taxonomy" id="204891"/>
    <lineage>
        <taxon>Bacteria</taxon>
        <taxon>Bacillati</taxon>
        <taxon>Actinomycetota</taxon>
        <taxon>Actinomycetes</taxon>
        <taxon>Mycobacteriales</taxon>
        <taxon>Nocardiaceae</taxon>
        <taxon>Nocardia</taxon>
    </lineage>
</organism>
<feature type="transmembrane region" description="Helical" evidence="1">
    <location>
        <begin position="243"/>
        <end position="262"/>
    </location>
</feature>
<gene>
    <name evidence="2" type="ORF">KV110_24410</name>
</gene>
<feature type="transmembrane region" description="Helical" evidence="1">
    <location>
        <begin position="72"/>
        <end position="94"/>
    </location>
</feature>
<sequence>MLARLTLRERIWPLLAVFFGAPVCAEYLQAYLPGTGDGLGMLAGLLIFGPLYGGAALLIREIAVRTGRGWRGIVLLATAFGVAMPGLVDLSLFAEDNPGVAYWDQLRLPTLLDPLGIAVYPTIVWVLGHVLMSVGAPLALLNGLAPRHRQRPLLGGVGLAVVATLWLAVTVFVRSDAAENEPSFAQTASACVCVAALGVLAFTPVGRPVAATTAGQRISPWKVLVAGFVGMLIIDLAPPTWPGVGLVVCVVLTAAVVLGATIRNRRWTAYEIALLAAGALIGRTLTGFLAPLPEGVSAVAKYSSSTVLLAVVTLIAAAVVRSGHRVGPTTEVLRP</sequence>
<feature type="transmembrane region" description="Helical" evidence="1">
    <location>
        <begin position="38"/>
        <end position="60"/>
    </location>
</feature>
<keyword evidence="1" id="KW-0472">Membrane</keyword>
<dbReference type="EMBL" id="CP078145">
    <property type="protein sequence ID" value="QXN88728.1"/>
    <property type="molecule type" value="Genomic_DNA"/>
</dbReference>
<accession>A0ABX8RGK5</accession>
<protein>
    <submittedName>
        <fullName evidence="2">Uncharacterized protein</fullName>
    </submittedName>
</protein>
<keyword evidence="1" id="KW-0812">Transmembrane</keyword>